<reference evidence="1 2" key="1">
    <citation type="journal article" date="2014" name="BMC Genomics">
        <title>Comparison of environmental and isolate Sulfobacillus genomes reveals diverse carbon, sulfur, nitrogen, and hydrogen metabolisms.</title>
        <authorList>
            <person name="Justice N.B."/>
            <person name="Norman A."/>
            <person name="Brown C.T."/>
            <person name="Singh A."/>
            <person name="Thomas B.C."/>
            <person name="Banfield J.F."/>
        </authorList>
    </citation>
    <scope>NUCLEOTIDE SEQUENCE [LARGE SCALE GENOMIC DNA]</scope>
    <source>
        <strain evidence="1">AMDSBA4</strain>
    </source>
</reference>
<organism evidence="1 2">
    <name type="scientific">Sulfobacillus benefaciens</name>
    <dbReference type="NCBI Taxonomy" id="453960"/>
    <lineage>
        <taxon>Bacteria</taxon>
        <taxon>Bacillati</taxon>
        <taxon>Bacillota</taxon>
        <taxon>Clostridia</taxon>
        <taxon>Eubacteriales</taxon>
        <taxon>Clostridiales Family XVII. Incertae Sedis</taxon>
        <taxon>Sulfobacillus</taxon>
    </lineage>
</organism>
<dbReference type="NCBIfam" id="TIGR01549">
    <property type="entry name" value="HAD-SF-IA-v1"/>
    <property type="match status" value="1"/>
</dbReference>
<dbReference type="InterPro" id="IPR023198">
    <property type="entry name" value="PGP-like_dom2"/>
</dbReference>
<dbReference type="PANTHER" id="PTHR43434:SF1">
    <property type="entry name" value="PHOSPHOGLYCOLATE PHOSPHATASE"/>
    <property type="match status" value="1"/>
</dbReference>
<dbReference type="NCBIfam" id="TIGR01509">
    <property type="entry name" value="HAD-SF-IA-v3"/>
    <property type="match status" value="1"/>
</dbReference>
<dbReference type="GO" id="GO:0005829">
    <property type="term" value="C:cytosol"/>
    <property type="evidence" value="ECO:0007669"/>
    <property type="project" value="TreeGrafter"/>
</dbReference>
<dbReference type="Gene3D" id="1.10.150.240">
    <property type="entry name" value="Putative phosphatase, domain 2"/>
    <property type="match status" value="1"/>
</dbReference>
<evidence type="ECO:0008006" key="3">
    <source>
        <dbReference type="Google" id="ProtNLM"/>
    </source>
</evidence>
<evidence type="ECO:0000313" key="1">
    <source>
        <dbReference type="EMBL" id="PSR35259.1"/>
    </source>
</evidence>
<dbReference type="PANTHER" id="PTHR43434">
    <property type="entry name" value="PHOSPHOGLYCOLATE PHOSPHATASE"/>
    <property type="match status" value="1"/>
</dbReference>
<dbReference type="InterPro" id="IPR050155">
    <property type="entry name" value="HAD-like_hydrolase_sf"/>
</dbReference>
<comment type="caution">
    <text evidence="1">The sequence shown here is derived from an EMBL/GenBank/DDBJ whole genome shotgun (WGS) entry which is preliminary data.</text>
</comment>
<dbReference type="SUPFAM" id="SSF56784">
    <property type="entry name" value="HAD-like"/>
    <property type="match status" value="1"/>
</dbReference>
<dbReference type="InterPro" id="IPR041492">
    <property type="entry name" value="HAD_2"/>
</dbReference>
<dbReference type="EMBL" id="PXYW01000002">
    <property type="protein sequence ID" value="PSR35259.1"/>
    <property type="molecule type" value="Genomic_DNA"/>
</dbReference>
<dbReference type="SFLD" id="SFLDG01135">
    <property type="entry name" value="C1.5.6:_HAD__Beta-PGM__Phospha"/>
    <property type="match status" value="1"/>
</dbReference>
<dbReference type="AlphaFoldDB" id="A0A2T2XL91"/>
<protein>
    <recommendedName>
        <fullName evidence="3">HAD family hydrolase</fullName>
    </recommendedName>
</protein>
<dbReference type="SFLD" id="SFLDS00003">
    <property type="entry name" value="Haloacid_Dehalogenase"/>
    <property type="match status" value="1"/>
</dbReference>
<dbReference type="SFLD" id="SFLDG01129">
    <property type="entry name" value="C1.5:_HAD__Beta-PGM__Phosphata"/>
    <property type="match status" value="1"/>
</dbReference>
<evidence type="ECO:0000313" key="2">
    <source>
        <dbReference type="Proteomes" id="UP000242972"/>
    </source>
</evidence>
<gene>
    <name evidence="1" type="ORF">C7B46_00900</name>
</gene>
<dbReference type="InterPro" id="IPR023214">
    <property type="entry name" value="HAD_sf"/>
</dbReference>
<dbReference type="Gene3D" id="3.40.50.1000">
    <property type="entry name" value="HAD superfamily/HAD-like"/>
    <property type="match status" value="1"/>
</dbReference>
<name>A0A2T2XL91_9FIRM</name>
<dbReference type="GO" id="GO:0008967">
    <property type="term" value="F:phosphoglycolate phosphatase activity"/>
    <property type="evidence" value="ECO:0007669"/>
    <property type="project" value="TreeGrafter"/>
</dbReference>
<dbReference type="Proteomes" id="UP000242972">
    <property type="component" value="Unassembled WGS sequence"/>
</dbReference>
<dbReference type="PRINTS" id="PR00413">
    <property type="entry name" value="HADHALOGNASE"/>
</dbReference>
<dbReference type="Pfam" id="PF13419">
    <property type="entry name" value="HAD_2"/>
    <property type="match status" value="1"/>
</dbReference>
<proteinExistence type="predicted"/>
<dbReference type="GO" id="GO:0006281">
    <property type="term" value="P:DNA repair"/>
    <property type="evidence" value="ECO:0007669"/>
    <property type="project" value="TreeGrafter"/>
</dbReference>
<dbReference type="InterPro" id="IPR036412">
    <property type="entry name" value="HAD-like_sf"/>
</dbReference>
<dbReference type="InterPro" id="IPR006439">
    <property type="entry name" value="HAD-SF_hydro_IA"/>
</dbReference>
<sequence>MFDAVLFDLDGTLIDTVPMITRCFQYVFSKYGHKALSDTDVHALFGPAESVIFSREFGDRWPEVLTTYLQCYRQGHATLSMSEDMMHLMKELHGYGSKLAIVTNKERDTTDITLNHFDLAQMFDVVVTAEDVPQPKPQPYGILSALKALAVDSSRAVLVGDTMNDVNAAHAAGVAVIQGTWFVPNPPLARGWMVADTIKVLRQLLLD</sequence>
<accession>A0A2T2XL91</accession>